<dbReference type="STRING" id="77044.A0A1S7ULR9"/>
<evidence type="ECO:0000256" key="1">
    <source>
        <dbReference type="SAM" id="MobiDB-lite"/>
    </source>
</evidence>
<gene>
    <name evidence="2" type="ORF">SAMD00023353_0700790</name>
</gene>
<feature type="region of interest" description="Disordered" evidence="1">
    <location>
        <begin position="247"/>
        <end position="316"/>
    </location>
</feature>
<proteinExistence type="predicted"/>
<evidence type="ECO:0000313" key="2">
    <source>
        <dbReference type="EMBL" id="GAP84275.1"/>
    </source>
</evidence>
<sequence>MLRRLRPPRAVASLGPRRYSTRPPGPAVVQIQRVRFLWKRPKISTVLVTVGTTYALYEIFMHTLVLLIDEEDLEDITEEEREELEQPVFIPFPGFTRMVQPRPYRSTDPEWQTYVKVSKDKELLKSIRGSLAEMARRMVATFPQFKNQANISKYWLDIQYPPNPPPSFVRQGLSLGGGNGIAWAEQAVEPLAVFWTRQALWPSALAVALWSFTSTLVTQNVMSIAKFFRHEPPTDPLTNMQQTIEKIHQQMKKQSGKPGSVSPPIPTPGGTGEAGEMDEGPTTGPLPPIDKRPAAGTPTTPETLSTGAGMDNDTSNVVSPKDLYMIRTVQEHTSGPWDSFKKSLVQKWRRPQAFPPRGSIRVSGLVEINVPTAIVTLDCIAWWDPQTAAFDPKTTTIRLRTVRPKIQSPMG</sequence>
<dbReference type="EMBL" id="DF977452">
    <property type="protein sequence ID" value="GAP84275.1"/>
    <property type="molecule type" value="Genomic_DNA"/>
</dbReference>
<evidence type="ECO:0000313" key="3">
    <source>
        <dbReference type="Proteomes" id="UP000054516"/>
    </source>
</evidence>
<dbReference type="Proteomes" id="UP000054516">
    <property type="component" value="Unassembled WGS sequence"/>
</dbReference>
<dbReference type="AlphaFoldDB" id="A0A1S7ULR9"/>
<dbReference type="OMA" id="TAFHLWS"/>
<keyword evidence="3" id="KW-1185">Reference proteome</keyword>
<protein>
    <submittedName>
        <fullName evidence="2">Uncharacterized protein</fullName>
    </submittedName>
</protein>
<dbReference type="OrthoDB" id="5316527at2759"/>
<name>A0A1S7ULR9_ROSNE</name>
<feature type="compositionally biased region" description="Polar residues" evidence="1">
    <location>
        <begin position="297"/>
        <end position="316"/>
    </location>
</feature>
<organism evidence="2">
    <name type="scientific">Rosellinia necatrix</name>
    <name type="common">White root-rot fungus</name>
    <dbReference type="NCBI Taxonomy" id="77044"/>
    <lineage>
        <taxon>Eukaryota</taxon>
        <taxon>Fungi</taxon>
        <taxon>Dikarya</taxon>
        <taxon>Ascomycota</taxon>
        <taxon>Pezizomycotina</taxon>
        <taxon>Sordariomycetes</taxon>
        <taxon>Xylariomycetidae</taxon>
        <taxon>Xylariales</taxon>
        <taxon>Xylariaceae</taxon>
        <taxon>Rosellinia</taxon>
    </lineage>
</organism>
<reference evidence="2" key="1">
    <citation type="submission" date="2016-03" db="EMBL/GenBank/DDBJ databases">
        <title>Draft genome sequence of Rosellinia necatrix.</title>
        <authorList>
            <person name="Kanematsu S."/>
        </authorList>
    </citation>
    <scope>NUCLEOTIDE SEQUENCE [LARGE SCALE GENOMIC DNA]</scope>
    <source>
        <strain evidence="2">W97</strain>
    </source>
</reference>
<accession>A0A1S7ULR9</accession>